<dbReference type="PANTHER" id="PTHR38471:SF2">
    <property type="entry name" value="FOUR HELIX BUNDLE PROTEIN"/>
    <property type="match status" value="1"/>
</dbReference>
<dbReference type="Proteomes" id="UP001379533">
    <property type="component" value="Chromosome"/>
</dbReference>
<accession>A0ABZ2K3P0</accession>
<dbReference type="SUPFAM" id="SSF158446">
    <property type="entry name" value="IVS-encoded protein-like"/>
    <property type="match status" value="1"/>
</dbReference>
<name>A0ABZ2K3P0_9BACT</name>
<dbReference type="RefSeq" id="WP_394843931.1">
    <property type="nucleotide sequence ID" value="NZ_CP089982.1"/>
</dbReference>
<dbReference type="Pfam" id="PF05635">
    <property type="entry name" value="23S_rRNA_IVP"/>
    <property type="match status" value="1"/>
</dbReference>
<evidence type="ECO:0000313" key="1">
    <source>
        <dbReference type="EMBL" id="WXA93330.1"/>
    </source>
</evidence>
<protein>
    <submittedName>
        <fullName evidence="1">Four helix bundle protein</fullName>
    </submittedName>
</protein>
<dbReference type="NCBIfam" id="TIGR02436">
    <property type="entry name" value="four helix bundle protein"/>
    <property type="match status" value="1"/>
</dbReference>
<dbReference type="InterPro" id="IPR012657">
    <property type="entry name" value="23S_rRNA-intervening_sequence"/>
</dbReference>
<organism evidence="1 2">
    <name type="scientific">Pendulispora brunnea</name>
    <dbReference type="NCBI Taxonomy" id="2905690"/>
    <lineage>
        <taxon>Bacteria</taxon>
        <taxon>Pseudomonadati</taxon>
        <taxon>Myxococcota</taxon>
        <taxon>Myxococcia</taxon>
        <taxon>Myxococcales</taxon>
        <taxon>Sorangiineae</taxon>
        <taxon>Pendulisporaceae</taxon>
        <taxon>Pendulispora</taxon>
    </lineage>
</organism>
<proteinExistence type="predicted"/>
<dbReference type="PANTHER" id="PTHR38471">
    <property type="entry name" value="FOUR HELIX BUNDLE PROTEIN"/>
    <property type="match status" value="1"/>
</dbReference>
<evidence type="ECO:0000313" key="2">
    <source>
        <dbReference type="Proteomes" id="UP001379533"/>
    </source>
</evidence>
<dbReference type="InterPro" id="IPR036583">
    <property type="entry name" value="23S_rRNA_IVS_sf"/>
</dbReference>
<gene>
    <name evidence="1" type="ORF">LZC95_43615</name>
</gene>
<reference evidence="1 2" key="1">
    <citation type="submission" date="2021-12" db="EMBL/GenBank/DDBJ databases">
        <title>Discovery of the Pendulisporaceae a myxobacterial family with distinct sporulation behavior and unique specialized metabolism.</title>
        <authorList>
            <person name="Garcia R."/>
            <person name="Popoff A."/>
            <person name="Bader C.D."/>
            <person name="Loehr J."/>
            <person name="Walesch S."/>
            <person name="Walt C."/>
            <person name="Boldt J."/>
            <person name="Bunk B."/>
            <person name="Haeckl F.J.F.P.J."/>
            <person name="Gunesch A.P."/>
            <person name="Birkelbach J."/>
            <person name="Nuebel U."/>
            <person name="Pietschmann T."/>
            <person name="Bach T."/>
            <person name="Mueller R."/>
        </authorList>
    </citation>
    <scope>NUCLEOTIDE SEQUENCE [LARGE SCALE GENOMIC DNA]</scope>
    <source>
        <strain evidence="1 2">MSr12523</strain>
    </source>
</reference>
<dbReference type="EMBL" id="CP089982">
    <property type="protein sequence ID" value="WXA93330.1"/>
    <property type="molecule type" value="Genomic_DNA"/>
</dbReference>
<keyword evidence="2" id="KW-1185">Reference proteome</keyword>
<dbReference type="Gene3D" id="1.20.1440.60">
    <property type="entry name" value="23S rRNA-intervening sequence"/>
    <property type="match status" value="1"/>
</dbReference>
<sequence length="119" mass="13125">MNEDSLPRLDHENLDVYRLALDFLRLAFQLMSALPRGESELKAQLKTAAMSIPLNVAEGVGKPTVADRARFHAIARGSAMECAALIDVCLVAGYISEVDARQCKHLLVRIVAMLTKMCR</sequence>